<organism evidence="8 9">
    <name type="scientific">Parabacteroides faecalis</name>
    <dbReference type="NCBI Taxonomy" id="2924040"/>
    <lineage>
        <taxon>Bacteria</taxon>
        <taxon>Pseudomonadati</taxon>
        <taxon>Bacteroidota</taxon>
        <taxon>Bacteroidia</taxon>
        <taxon>Bacteroidales</taxon>
        <taxon>Tannerellaceae</taxon>
        <taxon>Parabacteroides</taxon>
    </lineage>
</organism>
<feature type="transmembrane region" description="Helical" evidence="7">
    <location>
        <begin position="235"/>
        <end position="258"/>
    </location>
</feature>
<dbReference type="InterPro" id="IPR052518">
    <property type="entry name" value="CHR_Transporter"/>
</dbReference>
<dbReference type="PIRSF" id="PIRSF004810">
    <property type="entry name" value="ChrA"/>
    <property type="match status" value="1"/>
</dbReference>
<dbReference type="Pfam" id="PF02417">
    <property type="entry name" value="Chromate_transp"/>
    <property type="match status" value="2"/>
</dbReference>
<evidence type="ECO:0000256" key="1">
    <source>
        <dbReference type="ARBA" id="ARBA00004651"/>
    </source>
</evidence>
<feature type="transmembrane region" description="Helical" evidence="7">
    <location>
        <begin position="346"/>
        <end position="365"/>
    </location>
</feature>
<keyword evidence="9" id="KW-1185">Reference proteome</keyword>
<proteinExistence type="inferred from homology"/>
<feature type="transmembrane region" description="Helical" evidence="7">
    <location>
        <begin position="122"/>
        <end position="142"/>
    </location>
</feature>
<evidence type="ECO:0000256" key="4">
    <source>
        <dbReference type="ARBA" id="ARBA00022692"/>
    </source>
</evidence>
<dbReference type="Proteomes" id="UP001165444">
    <property type="component" value="Unassembled WGS sequence"/>
</dbReference>
<name>A0ABT0C5X2_9BACT</name>
<dbReference type="NCBIfam" id="TIGR00937">
    <property type="entry name" value="2A51"/>
    <property type="match status" value="1"/>
</dbReference>
<comment type="subcellular location">
    <subcellularLocation>
        <location evidence="1">Cell membrane</location>
        <topology evidence="1">Multi-pass membrane protein</topology>
    </subcellularLocation>
</comment>
<comment type="caution">
    <text evidence="8">The sequence shown here is derived from an EMBL/GenBank/DDBJ whole genome shotgun (WGS) entry which is preliminary data.</text>
</comment>
<evidence type="ECO:0000313" key="9">
    <source>
        <dbReference type="Proteomes" id="UP001165444"/>
    </source>
</evidence>
<dbReference type="InterPro" id="IPR014047">
    <property type="entry name" value="Chr_Tranpt_l_chain"/>
</dbReference>
<feature type="transmembrane region" description="Helical" evidence="7">
    <location>
        <begin position="154"/>
        <end position="183"/>
    </location>
</feature>
<feature type="transmembrane region" description="Helical" evidence="7">
    <location>
        <begin position="297"/>
        <end position="326"/>
    </location>
</feature>
<gene>
    <name evidence="8" type="primary">chrA</name>
    <name evidence="8" type="ORF">MUN53_17110</name>
</gene>
<keyword evidence="4 7" id="KW-0812">Transmembrane</keyword>
<evidence type="ECO:0000313" key="8">
    <source>
        <dbReference type="EMBL" id="MCJ2382308.1"/>
    </source>
</evidence>
<dbReference type="InterPro" id="IPR003370">
    <property type="entry name" value="Chromate_transpt"/>
</dbReference>
<dbReference type="PANTHER" id="PTHR43663:SF1">
    <property type="entry name" value="CHROMATE TRANSPORTER"/>
    <property type="match status" value="1"/>
</dbReference>
<dbReference type="EMBL" id="JAKZMM010000070">
    <property type="protein sequence ID" value="MCJ2382308.1"/>
    <property type="molecule type" value="Genomic_DNA"/>
</dbReference>
<keyword evidence="5 7" id="KW-1133">Transmembrane helix</keyword>
<dbReference type="RefSeq" id="WP_243326608.1">
    <property type="nucleotide sequence ID" value="NZ_JAKZMM010000070.1"/>
</dbReference>
<sequence>MTKSTETGSTEKVSLLYIFWVFLKLGATAFGGYMSLVAIVQKQLVEIDKKLKEEDLLDGISLTSVLPGPVAVNVIAYVGYKLRGVAGAMASFVAIIIPSFLLVLFLSWFYVSYGSVPAVKNFFLGITPAVTALILTVAIGMARKNMKSKIHWAINLVSMLLLILIGGIQITFVVMIGGALIGYCCFFKREEKEIGENDKPGLAQISRKQWGISVCVVLLLLALLLFAGQQTESPILWQIASTFSGISLTLFGGGYVVIPALHELFVDNLGWLTSPEFADGIAIGQVTPGPIFITATFIGYLVAGFWGALIATVSIFTPPAVLTVLLSRFIEVIRDSKVVKAMLQGIRAAVIGMIFASAITIGNTMPLEIRTIGLFLINFGISYKYNLNPIFLILGSGLIGLILFAI</sequence>
<protein>
    <submittedName>
        <fullName evidence="8">Chromate efflux transporter</fullName>
    </submittedName>
</protein>
<feature type="transmembrane region" description="Helical" evidence="7">
    <location>
        <begin position="15"/>
        <end position="40"/>
    </location>
</feature>
<dbReference type="PANTHER" id="PTHR43663">
    <property type="entry name" value="CHROMATE TRANSPORT PROTEIN-RELATED"/>
    <property type="match status" value="1"/>
</dbReference>
<feature type="transmembrane region" description="Helical" evidence="7">
    <location>
        <begin position="210"/>
        <end position="228"/>
    </location>
</feature>
<evidence type="ECO:0000256" key="7">
    <source>
        <dbReference type="SAM" id="Phobius"/>
    </source>
</evidence>
<feature type="transmembrane region" description="Helical" evidence="7">
    <location>
        <begin position="92"/>
        <end position="110"/>
    </location>
</feature>
<evidence type="ECO:0000256" key="3">
    <source>
        <dbReference type="ARBA" id="ARBA00022475"/>
    </source>
</evidence>
<keyword evidence="6 7" id="KW-0472">Membrane</keyword>
<evidence type="ECO:0000256" key="2">
    <source>
        <dbReference type="ARBA" id="ARBA00005262"/>
    </source>
</evidence>
<evidence type="ECO:0000256" key="6">
    <source>
        <dbReference type="ARBA" id="ARBA00023136"/>
    </source>
</evidence>
<feature type="transmembrane region" description="Helical" evidence="7">
    <location>
        <begin position="385"/>
        <end position="405"/>
    </location>
</feature>
<comment type="similarity">
    <text evidence="2">Belongs to the chromate ion transporter (CHR) (TC 2.A.51) family.</text>
</comment>
<keyword evidence="3" id="KW-1003">Cell membrane</keyword>
<accession>A0ABT0C5X2</accession>
<reference evidence="8 9" key="1">
    <citation type="submission" date="2022-03" db="EMBL/GenBank/DDBJ databases">
        <title>Parabacteroides sp. nov. isolated from swine feces.</title>
        <authorList>
            <person name="Bak J.E."/>
        </authorList>
    </citation>
    <scope>NUCLEOTIDE SEQUENCE [LARGE SCALE GENOMIC DNA]</scope>
    <source>
        <strain evidence="8 9">AGMB00274</strain>
    </source>
</reference>
<feature type="transmembrane region" description="Helical" evidence="7">
    <location>
        <begin position="60"/>
        <end position="80"/>
    </location>
</feature>
<evidence type="ECO:0000256" key="5">
    <source>
        <dbReference type="ARBA" id="ARBA00022989"/>
    </source>
</evidence>